<dbReference type="InterPro" id="IPR022048">
    <property type="entry name" value="Envelope_fusion-like"/>
</dbReference>
<gene>
    <name evidence="2" type="ORF">MEUPH1_LOCUS13050</name>
</gene>
<keyword evidence="1" id="KW-1133">Transmembrane helix</keyword>
<sequence length="607" mass="70265">MISYYYRISILQPIMATNLTGNYQIKEIESPSGIFFNHLTKIKTTNSKWKLSVYVNLTTYDDNFEQIKKFQKETVKHCLKIAKNTEIVPVEHLVIWSYLCEQFNTTTTSYIHDIEKTRQQINYAVSRNERYRRGLINGIGRLSKTLFGICSDEDYEFFDKKISEISEKQIRVIHDMQQQTRIVQSTVHDVDKEMVKIQQSETAIVNNINKLQNTANRADKRINEMEVRQIMNEQTEELNVLLTQHSFQTHNLVAIVNTAQVGHMHSSIISATNFLAELQQVRIQLDSRENFTKLMKMSNFQVIRVADTLIFIIAIPIVDTREYRLYKSIPLPIKQKKSVYALIQPTNKYLAMSEDNVYSIFIDDIELSKCIHMQEYYICSNTQTHYIQETDNCEAKLFSSQDRDVIPKACEIKVTRIQKLVIHKLDNENVWLYTAEQPATINIVCARGEPVLQTLKNTGTISLTYPCHAITKEYELTPTRSIVTKTSYDFIPRVNITAIMKQYYTSRIEDDFPKLNNSYNPDFHSLANNAKQLDLLLKSQVDNSGEYVTVSNITYVTIGIGIGILVLIIVISKISFSLYKQNKMSMNYIKALINTKSVDDIQCVEIK</sequence>
<evidence type="ECO:0000313" key="2">
    <source>
        <dbReference type="EMBL" id="CAI6357425.1"/>
    </source>
</evidence>
<accession>A0AAV0WNF8</accession>
<evidence type="ECO:0000313" key="3">
    <source>
        <dbReference type="Proteomes" id="UP001160148"/>
    </source>
</evidence>
<proteinExistence type="predicted"/>
<evidence type="ECO:0000256" key="1">
    <source>
        <dbReference type="SAM" id="Phobius"/>
    </source>
</evidence>
<keyword evidence="1" id="KW-0472">Membrane</keyword>
<evidence type="ECO:0008006" key="4">
    <source>
        <dbReference type="Google" id="ProtNLM"/>
    </source>
</evidence>
<feature type="transmembrane region" description="Helical" evidence="1">
    <location>
        <begin position="553"/>
        <end position="576"/>
    </location>
</feature>
<name>A0AAV0WNF8_9HEMI</name>
<keyword evidence="3" id="KW-1185">Reference proteome</keyword>
<dbReference type="Pfam" id="PF12259">
    <property type="entry name" value="Baculo_F"/>
    <property type="match status" value="1"/>
</dbReference>
<comment type="caution">
    <text evidence="2">The sequence shown here is derived from an EMBL/GenBank/DDBJ whole genome shotgun (WGS) entry which is preliminary data.</text>
</comment>
<organism evidence="2 3">
    <name type="scientific">Macrosiphum euphorbiae</name>
    <name type="common">potato aphid</name>
    <dbReference type="NCBI Taxonomy" id="13131"/>
    <lineage>
        <taxon>Eukaryota</taxon>
        <taxon>Metazoa</taxon>
        <taxon>Ecdysozoa</taxon>
        <taxon>Arthropoda</taxon>
        <taxon>Hexapoda</taxon>
        <taxon>Insecta</taxon>
        <taxon>Pterygota</taxon>
        <taxon>Neoptera</taxon>
        <taxon>Paraneoptera</taxon>
        <taxon>Hemiptera</taxon>
        <taxon>Sternorrhyncha</taxon>
        <taxon>Aphidomorpha</taxon>
        <taxon>Aphidoidea</taxon>
        <taxon>Aphididae</taxon>
        <taxon>Macrosiphini</taxon>
        <taxon>Macrosiphum</taxon>
    </lineage>
</organism>
<reference evidence="2 3" key="1">
    <citation type="submission" date="2023-01" db="EMBL/GenBank/DDBJ databases">
        <authorList>
            <person name="Whitehead M."/>
        </authorList>
    </citation>
    <scope>NUCLEOTIDE SEQUENCE [LARGE SCALE GENOMIC DNA]</scope>
</reference>
<protein>
    <recommendedName>
        <fullName evidence="4">Envelope fusion protein</fullName>
    </recommendedName>
</protein>
<keyword evidence="1" id="KW-0812">Transmembrane</keyword>
<dbReference type="Proteomes" id="UP001160148">
    <property type="component" value="Unassembled WGS sequence"/>
</dbReference>
<dbReference type="EMBL" id="CARXXK010000002">
    <property type="protein sequence ID" value="CAI6357425.1"/>
    <property type="molecule type" value="Genomic_DNA"/>
</dbReference>
<dbReference type="AlphaFoldDB" id="A0AAV0WNF8"/>